<protein>
    <submittedName>
        <fullName evidence="2">Uncharacterized protein</fullName>
    </submittedName>
</protein>
<evidence type="ECO:0000313" key="3">
    <source>
        <dbReference type="Proteomes" id="UP000242791"/>
    </source>
</evidence>
<gene>
    <name evidence="2" type="ORF">ACJ73_07695</name>
</gene>
<keyword evidence="3" id="KW-1185">Reference proteome</keyword>
<dbReference type="Proteomes" id="UP000242791">
    <property type="component" value="Unassembled WGS sequence"/>
</dbReference>
<dbReference type="EMBL" id="LGTZ01001618">
    <property type="protein sequence ID" value="OJD20968.1"/>
    <property type="molecule type" value="Genomic_DNA"/>
</dbReference>
<feature type="region of interest" description="Disordered" evidence="1">
    <location>
        <begin position="1"/>
        <end position="20"/>
    </location>
</feature>
<evidence type="ECO:0000256" key="1">
    <source>
        <dbReference type="SAM" id="MobiDB-lite"/>
    </source>
</evidence>
<dbReference type="OrthoDB" id="202415at2759"/>
<accession>A0A1J9PX90</accession>
<sequence length="155" mass="18124">MGLEPQQWEFQYGRDSPNEGLSRSKYQAAFLGLFEDINRAVKSWKPRDGITRKQLDRINLRKGMARDSGSFPHIELAFSIEDRLDDIMGSGHPFWTLGRKLGGKQVRSRFWLMPDFGFWVWHNPGLIIGTYNEVVEKIKKQENVIAWTKKERKLV</sequence>
<reference evidence="2 3" key="1">
    <citation type="submission" date="2015-08" db="EMBL/GenBank/DDBJ databases">
        <title>Emmonsia species relationships and genome sequence.</title>
        <authorList>
            <person name="Cuomo C.A."/>
            <person name="Schwartz I.S."/>
            <person name="Kenyon C."/>
            <person name="De Hoog G.S."/>
            <person name="Govender N.P."/>
            <person name="Botha A."/>
            <person name="Moreno L."/>
            <person name="De Vries M."/>
            <person name="Munoz J.F."/>
            <person name="Stielow J.B."/>
        </authorList>
    </citation>
    <scope>NUCLEOTIDE SEQUENCE [LARGE SCALE GENOMIC DNA]</scope>
    <source>
        <strain evidence="2 3">EI222</strain>
    </source>
</reference>
<comment type="caution">
    <text evidence="2">The sequence shown here is derived from an EMBL/GenBank/DDBJ whole genome shotgun (WGS) entry which is preliminary data.</text>
</comment>
<dbReference type="VEuPathDB" id="FungiDB:ACJ73_07695"/>
<evidence type="ECO:0000313" key="2">
    <source>
        <dbReference type="EMBL" id="OJD20968.1"/>
    </source>
</evidence>
<dbReference type="AlphaFoldDB" id="A0A1J9PX90"/>
<proteinExistence type="predicted"/>
<name>A0A1J9PX90_9EURO</name>
<organism evidence="2 3">
    <name type="scientific">Blastomyces percursus</name>
    <dbReference type="NCBI Taxonomy" id="1658174"/>
    <lineage>
        <taxon>Eukaryota</taxon>
        <taxon>Fungi</taxon>
        <taxon>Dikarya</taxon>
        <taxon>Ascomycota</taxon>
        <taxon>Pezizomycotina</taxon>
        <taxon>Eurotiomycetes</taxon>
        <taxon>Eurotiomycetidae</taxon>
        <taxon>Onygenales</taxon>
        <taxon>Ajellomycetaceae</taxon>
        <taxon>Blastomyces</taxon>
    </lineage>
</organism>